<evidence type="ECO:0000313" key="3">
    <source>
        <dbReference type="Proteomes" id="UP001152622"/>
    </source>
</evidence>
<dbReference type="AlphaFoldDB" id="A0A9Q1FIU6"/>
<reference evidence="2" key="1">
    <citation type="journal article" date="2023" name="Science">
        <title>Genome structures resolve the early diversification of teleost fishes.</title>
        <authorList>
            <person name="Parey E."/>
            <person name="Louis A."/>
            <person name="Montfort J."/>
            <person name="Bouchez O."/>
            <person name="Roques C."/>
            <person name="Iampietro C."/>
            <person name="Lluch J."/>
            <person name="Castinel A."/>
            <person name="Donnadieu C."/>
            <person name="Desvignes T."/>
            <person name="Floi Bucao C."/>
            <person name="Jouanno E."/>
            <person name="Wen M."/>
            <person name="Mejri S."/>
            <person name="Dirks R."/>
            <person name="Jansen H."/>
            <person name="Henkel C."/>
            <person name="Chen W.J."/>
            <person name="Zahm M."/>
            <person name="Cabau C."/>
            <person name="Klopp C."/>
            <person name="Thompson A.W."/>
            <person name="Robinson-Rechavi M."/>
            <person name="Braasch I."/>
            <person name="Lecointre G."/>
            <person name="Bobe J."/>
            <person name="Postlethwait J.H."/>
            <person name="Berthelot C."/>
            <person name="Roest Crollius H."/>
            <person name="Guiguen Y."/>
        </authorList>
    </citation>
    <scope>NUCLEOTIDE SEQUENCE</scope>
    <source>
        <strain evidence="2">WJC10195</strain>
    </source>
</reference>
<dbReference type="Proteomes" id="UP001152622">
    <property type="component" value="Chromosome 5"/>
</dbReference>
<organism evidence="2 3">
    <name type="scientific">Synaphobranchus kaupii</name>
    <name type="common">Kaup's arrowtooth eel</name>
    <dbReference type="NCBI Taxonomy" id="118154"/>
    <lineage>
        <taxon>Eukaryota</taxon>
        <taxon>Metazoa</taxon>
        <taxon>Chordata</taxon>
        <taxon>Craniata</taxon>
        <taxon>Vertebrata</taxon>
        <taxon>Euteleostomi</taxon>
        <taxon>Actinopterygii</taxon>
        <taxon>Neopterygii</taxon>
        <taxon>Teleostei</taxon>
        <taxon>Anguilliformes</taxon>
        <taxon>Synaphobranchidae</taxon>
        <taxon>Synaphobranchus</taxon>
    </lineage>
</organism>
<sequence>MVKTSCLSEISCCSAKVKSPRPATQKIMGTRAAPLWSTARSQAGRAAKRTNAMPNPGARGRQSAKPHQAQLTGDWTAAWIRSLVPFTSFSPPPL</sequence>
<proteinExistence type="predicted"/>
<evidence type="ECO:0000313" key="2">
    <source>
        <dbReference type="EMBL" id="KAJ8359653.1"/>
    </source>
</evidence>
<evidence type="ECO:0000256" key="1">
    <source>
        <dbReference type="SAM" id="MobiDB-lite"/>
    </source>
</evidence>
<comment type="caution">
    <text evidence="2">The sequence shown here is derived from an EMBL/GenBank/DDBJ whole genome shotgun (WGS) entry which is preliminary data.</text>
</comment>
<accession>A0A9Q1FIU6</accession>
<name>A0A9Q1FIU6_SYNKA</name>
<protein>
    <submittedName>
        <fullName evidence="2">Uncharacterized protein</fullName>
    </submittedName>
</protein>
<gene>
    <name evidence="2" type="ORF">SKAU_G00161780</name>
</gene>
<keyword evidence="3" id="KW-1185">Reference proteome</keyword>
<dbReference type="EMBL" id="JAINUF010000005">
    <property type="protein sequence ID" value="KAJ8359653.1"/>
    <property type="molecule type" value="Genomic_DNA"/>
</dbReference>
<feature type="region of interest" description="Disordered" evidence="1">
    <location>
        <begin position="19"/>
        <end position="71"/>
    </location>
</feature>